<feature type="domain" description="Rap1a immunity protein" evidence="2">
    <location>
        <begin position="49"/>
        <end position="133"/>
    </location>
</feature>
<protein>
    <recommendedName>
        <fullName evidence="2">Rap1a immunity protein domain-containing protein</fullName>
    </recommendedName>
</protein>
<keyword evidence="1" id="KW-0732">Signal</keyword>
<feature type="chain" id="PRO_5007119936" description="Rap1a immunity protein domain-containing protein" evidence="1">
    <location>
        <begin position="37"/>
        <end position="134"/>
    </location>
</feature>
<evidence type="ECO:0000259" key="2">
    <source>
        <dbReference type="Pfam" id="PF18602"/>
    </source>
</evidence>
<dbReference type="Gene3D" id="1.10.890.40">
    <property type="match status" value="1"/>
</dbReference>
<name>A0A103Z2T9_BURCE</name>
<evidence type="ECO:0000313" key="3">
    <source>
        <dbReference type="EMBL" id="KVK72293.1"/>
    </source>
</evidence>
<organism evidence="3 4">
    <name type="scientific">Burkholderia cepacia</name>
    <name type="common">Pseudomonas cepacia</name>
    <dbReference type="NCBI Taxonomy" id="292"/>
    <lineage>
        <taxon>Bacteria</taxon>
        <taxon>Pseudomonadati</taxon>
        <taxon>Pseudomonadota</taxon>
        <taxon>Betaproteobacteria</taxon>
        <taxon>Burkholderiales</taxon>
        <taxon>Burkholderiaceae</taxon>
        <taxon>Burkholderia</taxon>
        <taxon>Burkholderia cepacia complex</taxon>
    </lineage>
</organism>
<comment type="caution">
    <text evidence="3">The sequence shown here is derived from an EMBL/GenBank/DDBJ whole genome shotgun (WGS) entry which is preliminary data.</text>
</comment>
<dbReference type="InterPro" id="IPR041238">
    <property type="entry name" value="Rap1a"/>
</dbReference>
<dbReference type="AlphaFoldDB" id="A0A103Z2T9"/>
<evidence type="ECO:0000256" key="1">
    <source>
        <dbReference type="SAM" id="SignalP"/>
    </source>
</evidence>
<dbReference type="Proteomes" id="UP000069001">
    <property type="component" value="Unassembled WGS sequence"/>
</dbReference>
<reference evidence="3 4" key="1">
    <citation type="submission" date="2015-11" db="EMBL/GenBank/DDBJ databases">
        <title>Expanding the genomic diversity of Burkholderia species for the development of highly accurate diagnostics.</title>
        <authorList>
            <person name="Sahl J."/>
            <person name="Keim P."/>
            <person name="Wagner D."/>
        </authorList>
    </citation>
    <scope>NUCLEOTIDE SEQUENCE [LARGE SCALE GENOMIC DNA]</scope>
    <source>
        <strain evidence="3 4">MSMB1302</strain>
    </source>
</reference>
<proteinExistence type="predicted"/>
<dbReference type="Pfam" id="PF18602">
    <property type="entry name" value="Rap1a"/>
    <property type="match status" value="1"/>
</dbReference>
<dbReference type="EMBL" id="LOYH01000107">
    <property type="protein sequence ID" value="KVK72293.1"/>
    <property type="molecule type" value="Genomic_DNA"/>
</dbReference>
<accession>A0A103Z2T9</accession>
<evidence type="ECO:0000313" key="4">
    <source>
        <dbReference type="Proteomes" id="UP000069001"/>
    </source>
</evidence>
<gene>
    <name evidence="3" type="ORF">WS90_34465</name>
</gene>
<sequence>MAAMLVSLFSRIHERHAMSVLSVRNMFAFVSLSASAAIASATTVPRVDGARLLEGMSRTDTTPYADAERHAMTGYLAGVADATAGKDWCGNQRVKQGEVDSDVLDALRKLPREALSASAANLVVSVLRQKYPCR</sequence>
<feature type="signal peptide" evidence="1">
    <location>
        <begin position="1"/>
        <end position="36"/>
    </location>
</feature>